<evidence type="ECO:0000313" key="2">
    <source>
        <dbReference type="EMBL" id="KXV69202.1"/>
    </source>
</evidence>
<organism evidence="2 3">
    <name type="scientific">Acetobacter malorum</name>
    <dbReference type="NCBI Taxonomy" id="178901"/>
    <lineage>
        <taxon>Bacteria</taxon>
        <taxon>Pseudomonadati</taxon>
        <taxon>Pseudomonadota</taxon>
        <taxon>Alphaproteobacteria</taxon>
        <taxon>Acetobacterales</taxon>
        <taxon>Acetobacteraceae</taxon>
        <taxon>Acetobacter</taxon>
    </lineage>
</organism>
<dbReference type="PATRIC" id="fig|178901.14.peg.2875"/>
<comment type="caution">
    <text evidence="2">The sequence shown here is derived from an EMBL/GenBank/DDBJ whole genome shotgun (WGS) entry which is preliminary data.</text>
</comment>
<sequence length="114" mass="12609">MTESFDYASLRMALVAKPDMWSGRGLSLIQAIDGTRIDIRSHTLLEDLEEVATENPEIQQLLESLPGWPTSDRANALEQLNFVASAPRELLASVTGLEPQTKGQQAEQETQRGE</sequence>
<gene>
    <name evidence="2" type="ORF">AD951_07635</name>
</gene>
<reference evidence="2 3" key="1">
    <citation type="submission" date="2015-06" db="EMBL/GenBank/DDBJ databases">
        <title>Improved classification and identification of acetic acid bacteria using matrix-assisted laser desorption/ionization time-of-flight mass spectrometry; Gluconobacter nephelii and Gluconobacter uchimurae are later heterotypic synonyms of Gluconobacter japonicus and Gluconobacter oxydans, respectively.</title>
        <authorList>
            <person name="Li L."/>
            <person name="Cleenwerck I."/>
            <person name="De Vuyst L."/>
            <person name="Vandamme P."/>
        </authorList>
    </citation>
    <scope>NUCLEOTIDE SEQUENCE [LARGE SCALE GENOMIC DNA]</scope>
    <source>
        <strain evidence="2 3">LMG 1699</strain>
    </source>
</reference>
<evidence type="ECO:0000256" key="1">
    <source>
        <dbReference type="SAM" id="MobiDB-lite"/>
    </source>
</evidence>
<proteinExistence type="predicted"/>
<name>A0A149UMR0_9PROT</name>
<protein>
    <submittedName>
        <fullName evidence="2">Uncharacterized protein</fullName>
    </submittedName>
</protein>
<evidence type="ECO:0000313" key="3">
    <source>
        <dbReference type="Proteomes" id="UP000075377"/>
    </source>
</evidence>
<dbReference type="EMBL" id="LHZX01000291">
    <property type="protein sequence ID" value="KXV69202.1"/>
    <property type="molecule type" value="Genomic_DNA"/>
</dbReference>
<dbReference type="AlphaFoldDB" id="A0A149UMR0"/>
<dbReference type="RefSeq" id="WP_061500837.1">
    <property type="nucleotide sequence ID" value="NZ_LHZX01000291.1"/>
</dbReference>
<feature type="region of interest" description="Disordered" evidence="1">
    <location>
        <begin position="93"/>
        <end position="114"/>
    </location>
</feature>
<dbReference type="OrthoDB" id="9960241at2"/>
<accession>A0A149UMR0</accession>
<dbReference type="Proteomes" id="UP000075377">
    <property type="component" value="Unassembled WGS sequence"/>
</dbReference>